<organism evidence="1 2">
    <name type="scientific">Aldrovandia affinis</name>
    <dbReference type="NCBI Taxonomy" id="143900"/>
    <lineage>
        <taxon>Eukaryota</taxon>
        <taxon>Metazoa</taxon>
        <taxon>Chordata</taxon>
        <taxon>Craniata</taxon>
        <taxon>Vertebrata</taxon>
        <taxon>Euteleostomi</taxon>
        <taxon>Actinopterygii</taxon>
        <taxon>Neopterygii</taxon>
        <taxon>Teleostei</taxon>
        <taxon>Notacanthiformes</taxon>
        <taxon>Halosauridae</taxon>
        <taxon>Aldrovandia</taxon>
    </lineage>
</organism>
<dbReference type="AlphaFoldDB" id="A0AAD7SQ01"/>
<keyword evidence="2" id="KW-1185">Reference proteome</keyword>
<name>A0AAD7SQ01_9TELE</name>
<dbReference type="Proteomes" id="UP001221898">
    <property type="component" value="Unassembled WGS sequence"/>
</dbReference>
<evidence type="ECO:0000313" key="2">
    <source>
        <dbReference type="Proteomes" id="UP001221898"/>
    </source>
</evidence>
<sequence>MSNDSDCQPVGNMLGGDSLLFCANSIAALRTRSQRPIAQADRPTHRECVCPLCQAQQMAARQGSIAREPVCTRRPCLRAAALACAVLLCRCQEAQRQVSRQEGCQNKREDNRL</sequence>
<reference evidence="1" key="1">
    <citation type="journal article" date="2023" name="Science">
        <title>Genome structures resolve the early diversification of teleost fishes.</title>
        <authorList>
            <person name="Parey E."/>
            <person name="Louis A."/>
            <person name="Montfort J."/>
            <person name="Bouchez O."/>
            <person name="Roques C."/>
            <person name="Iampietro C."/>
            <person name="Lluch J."/>
            <person name="Castinel A."/>
            <person name="Donnadieu C."/>
            <person name="Desvignes T."/>
            <person name="Floi Bucao C."/>
            <person name="Jouanno E."/>
            <person name="Wen M."/>
            <person name="Mejri S."/>
            <person name="Dirks R."/>
            <person name="Jansen H."/>
            <person name="Henkel C."/>
            <person name="Chen W.J."/>
            <person name="Zahm M."/>
            <person name="Cabau C."/>
            <person name="Klopp C."/>
            <person name="Thompson A.W."/>
            <person name="Robinson-Rechavi M."/>
            <person name="Braasch I."/>
            <person name="Lecointre G."/>
            <person name="Bobe J."/>
            <person name="Postlethwait J.H."/>
            <person name="Berthelot C."/>
            <person name="Roest Crollius H."/>
            <person name="Guiguen Y."/>
        </authorList>
    </citation>
    <scope>NUCLEOTIDE SEQUENCE</scope>
    <source>
        <strain evidence="1">NC1722</strain>
    </source>
</reference>
<accession>A0AAD7SQ01</accession>
<proteinExistence type="predicted"/>
<gene>
    <name evidence="1" type="ORF">AAFF_G00295700</name>
</gene>
<dbReference type="EMBL" id="JAINUG010000042">
    <property type="protein sequence ID" value="KAJ8406654.1"/>
    <property type="molecule type" value="Genomic_DNA"/>
</dbReference>
<evidence type="ECO:0000313" key="1">
    <source>
        <dbReference type="EMBL" id="KAJ8406654.1"/>
    </source>
</evidence>
<comment type="caution">
    <text evidence="1">The sequence shown here is derived from an EMBL/GenBank/DDBJ whole genome shotgun (WGS) entry which is preliminary data.</text>
</comment>
<protein>
    <submittedName>
        <fullName evidence="1">Uncharacterized protein</fullName>
    </submittedName>
</protein>